<dbReference type="EMBL" id="PPXF01000019">
    <property type="protein sequence ID" value="POH69707.1"/>
    <property type="molecule type" value="Genomic_DNA"/>
</dbReference>
<evidence type="ECO:0000313" key="3">
    <source>
        <dbReference type="Proteomes" id="UP000237104"/>
    </source>
</evidence>
<dbReference type="SMART" id="SM00450">
    <property type="entry name" value="RHOD"/>
    <property type="match status" value="1"/>
</dbReference>
<gene>
    <name evidence="2" type="ORF">C3B59_05005</name>
</gene>
<dbReference type="OrthoDB" id="9800872at2"/>
<sequence length="103" mass="10763">MTDISVTELAALSDPVVVDVREPYEFEAGHAAGAIPIPLGELSERLDEVPRDSPVYVICAAGGRSQQGAAFLERNGVEAVNVTGGMNAWQQAGLPTALDGIRS</sequence>
<dbReference type="SUPFAM" id="SSF52821">
    <property type="entry name" value="Rhodanese/Cell cycle control phosphatase"/>
    <property type="match status" value="1"/>
</dbReference>
<dbReference type="GO" id="GO:0016740">
    <property type="term" value="F:transferase activity"/>
    <property type="evidence" value="ECO:0007669"/>
    <property type="project" value="UniProtKB-KW"/>
</dbReference>
<organism evidence="2 3">
    <name type="scientific">Cryobacterium zongtaii</name>
    <dbReference type="NCBI Taxonomy" id="1259217"/>
    <lineage>
        <taxon>Bacteria</taxon>
        <taxon>Bacillati</taxon>
        <taxon>Actinomycetota</taxon>
        <taxon>Actinomycetes</taxon>
        <taxon>Micrococcales</taxon>
        <taxon>Microbacteriaceae</taxon>
        <taxon>Cryobacterium</taxon>
    </lineage>
</organism>
<accession>A0A2S3ZM06</accession>
<dbReference type="InterPro" id="IPR050229">
    <property type="entry name" value="GlpE_sulfurtransferase"/>
</dbReference>
<dbReference type="PANTHER" id="PTHR43031">
    <property type="entry name" value="FAD-DEPENDENT OXIDOREDUCTASE"/>
    <property type="match status" value="1"/>
</dbReference>
<dbReference type="CDD" id="cd00158">
    <property type="entry name" value="RHOD"/>
    <property type="match status" value="1"/>
</dbReference>
<evidence type="ECO:0000313" key="2">
    <source>
        <dbReference type="EMBL" id="POH69707.1"/>
    </source>
</evidence>
<reference evidence="2 3" key="1">
    <citation type="submission" date="2018-01" db="EMBL/GenBank/DDBJ databases">
        <title>Cryobacterium sp. nov., from glaciers in China.</title>
        <authorList>
            <person name="Liu Q."/>
            <person name="Xin Y.-H."/>
        </authorList>
    </citation>
    <scope>NUCLEOTIDE SEQUENCE [LARGE SCALE GENOMIC DNA]</scope>
    <source>
        <strain evidence="2 3">TMB1-8</strain>
    </source>
</reference>
<dbReference type="AlphaFoldDB" id="A0A2S3ZM06"/>
<proteinExistence type="predicted"/>
<dbReference type="PANTHER" id="PTHR43031:SF1">
    <property type="entry name" value="PYRIDINE NUCLEOTIDE-DISULPHIDE OXIDOREDUCTASE"/>
    <property type="match status" value="1"/>
</dbReference>
<dbReference type="PROSITE" id="PS50206">
    <property type="entry name" value="RHODANESE_3"/>
    <property type="match status" value="1"/>
</dbReference>
<feature type="domain" description="Rhodanese" evidence="1">
    <location>
        <begin position="11"/>
        <end position="98"/>
    </location>
</feature>
<dbReference type="InterPro" id="IPR001763">
    <property type="entry name" value="Rhodanese-like_dom"/>
</dbReference>
<dbReference type="InterPro" id="IPR036873">
    <property type="entry name" value="Rhodanese-like_dom_sf"/>
</dbReference>
<keyword evidence="2" id="KW-0808">Transferase</keyword>
<protein>
    <submittedName>
        <fullName evidence="2">Sulfurtransferase</fullName>
    </submittedName>
</protein>
<dbReference type="Pfam" id="PF00581">
    <property type="entry name" value="Rhodanese"/>
    <property type="match status" value="1"/>
</dbReference>
<dbReference type="RefSeq" id="WP_103430306.1">
    <property type="nucleotide sequence ID" value="NZ_PPXF01000019.1"/>
</dbReference>
<evidence type="ECO:0000259" key="1">
    <source>
        <dbReference type="PROSITE" id="PS50206"/>
    </source>
</evidence>
<comment type="caution">
    <text evidence="2">The sequence shown here is derived from an EMBL/GenBank/DDBJ whole genome shotgun (WGS) entry which is preliminary data.</text>
</comment>
<dbReference type="Proteomes" id="UP000237104">
    <property type="component" value="Unassembled WGS sequence"/>
</dbReference>
<dbReference type="Gene3D" id="3.40.250.10">
    <property type="entry name" value="Rhodanese-like domain"/>
    <property type="match status" value="1"/>
</dbReference>
<name>A0A2S3ZM06_9MICO</name>